<dbReference type="RefSeq" id="WP_047262051.1">
    <property type="nucleotide sequence ID" value="NZ_CP011542.1"/>
</dbReference>
<protein>
    <submittedName>
        <fullName evidence="3">Putative transcriptional regulator</fullName>
    </submittedName>
</protein>
<dbReference type="InterPro" id="IPR057727">
    <property type="entry name" value="WCX_dom"/>
</dbReference>
<evidence type="ECO:0000259" key="2">
    <source>
        <dbReference type="Pfam" id="PF25583"/>
    </source>
</evidence>
<organism evidence="3 4">
    <name type="scientific">Corynebacterium mustelae</name>
    <dbReference type="NCBI Taxonomy" id="571915"/>
    <lineage>
        <taxon>Bacteria</taxon>
        <taxon>Bacillati</taxon>
        <taxon>Actinomycetota</taxon>
        <taxon>Actinomycetes</taxon>
        <taxon>Mycobacteriales</taxon>
        <taxon>Corynebacteriaceae</taxon>
        <taxon>Corynebacterium</taxon>
    </lineage>
</organism>
<dbReference type="PANTHER" id="PTHR34580:SF3">
    <property type="entry name" value="PROTEIN PAFB"/>
    <property type="match status" value="1"/>
</dbReference>
<gene>
    <name evidence="3" type="ORF">CMUST_08005</name>
</gene>
<dbReference type="OrthoDB" id="3268930at2"/>
<dbReference type="PATRIC" id="fig|571915.4.peg.1704"/>
<dbReference type="AlphaFoldDB" id="A0A0G3GXN2"/>
<dbReference type="PROSITE" id="PS52050">
    <property type="entry name" value="WYL"/>
    <property type="match status" value="1"/>
</dbReference>
<dbReference type="EMBL" id="CP011542">
    <property type="protein sequence ID" value="AKK05926.1"/>
    <property type="molecule type" value="Genomic_DNA"/>
</dbReference>
<dbReference type="Proteomes" id="UP000035199">
    <property type="component" value="Chromosome"/>
</dbReference>
<evidence type="ECO:0000259" key="1">
    <source>
        <dbReference type="Pfam" id="PF13280"/>
    </source>
</evidence>
<evidence type="ECO:0000313" key="3">
    <source>
        <dbReference type="EMBL" id="AKK05926.1"/>
    </source>
</evidence>
<dbReference type="InterPro" id="IPR026881">
    <property type="entry name" value="WYL_dom"/>
</dbReference>
<dbReference type="Pfam" id="PF13280">
    <property type="entry name" value="WYL"/>
    <property type="match status" value="1"/>
</dbReference>
<sequence>MANRNDAQLERVTNLTFSFLSAAKSGTEYVTFDHVYKNVPGYKFDDKKNIRKIDAAHVMFQRDCRNLIRAGVPLESFKLGSQIVWRLQPENYELPAVEFTPDEATVLGLAGKMGTGDQLAAFSRSGWTKIAASGVESSLAPAVAFTPINDWSSLQAQDLDLITQACTHRKRLSFYYQRTSTSDYVERWMDPWGIVANRDRLYLVGFDLDRQAPRCFRITRVSDIAFLSPQHDDEEVYGSFHGMDPAVDLHELVLAQLRNGKTLVDATIRATKEQAEDIQPGALAIDPDNGLYKLVDIDAGWLVRQAAALAPDVLVLEPKEIVNSVVKLLRKAAHDTD</sequence>
<dbReference type="Pfam" id="PF25583">
    <property type="entry name" value="WCX"/>
    <property type="match status" value="1"/>
</dbReference>
<dbReference type="KEGG" id="cmv:CMUST_08005"/>
<proteinExistence type="predicted"/>
<dbReference type="STRING" id="571915.CMUST_08005"/>
<accession>A0A0G3GXN2</accession>
<evidence type="ECO:0000313" key="4">
    <source>
        <dbReference type="Proteomes" id="UP000035199"/>
    </source>
</evidence>
<feature type="domain" description="WCX" evidence="2">
    <location>
        <begin position="263"/>
        <end position="333"/>
    </location>
</feature>
<dbReference type="InterPro" id="IPR051534">
    <property type="entry name" value="CBASS_pafABC_assoc_protein"/>
</dbReference>
<name>A0A0G3GXN2_9CORY</name>
<feature type="domain" description="WYL" evidence="1">
    <location>
        <begin position="159"/>
        <end position="224"/>
    </location>
</feature>
<keyword evidence="4" id="KW-1185">Reference proteome</keyword>
<dbReference type="PANTHER" id="PTHR34580">
    <property type="match status" value="1"/>
</dbReference>
<reference evidence="4" key="2">
    <citation type="submission" date="2015-05" db="EMBL/GenBank/DDBJ databases">
        <title>Complete genome sequence of Corynebacterium mustelae DSM 45274, isolated from various tissues of a male ferret with lethal sepsis.</title>
        <authorList>
            <person name="Ruckert C."/>
            <person name="Albersmeier A."/>
            <person name="Winkler A."/>
            <person name="Tauch A."/>
        </authorList>
    </citation>
    <scope>NUCLEOTIDE SEQUENCE [LARGE SCALE GENOMIC DNA]</scope>
    <source>
        <strain evidence="4">DSM 45274</strain>
    </source>
</reference>
<reference evidence="3 4" key="1">
    <citation type="journal article" date="2015" name="Genome Announc.">
        <title>Complete Genome Sequence of the Type Strain Corynebacterium mustelae DSM 45274, Isolated from Various Tissues of a Male Ferret with Lethal Sepsis.</title>
        <authorList>
            <person name="Ruckert C."/>
            <person name="Eimer J."/>
            <person name="Winkler A."/>
            <person name="Tauch A."/>
        </authorList>
    </citation>
    <scope>NUCLEOTIDE SEQUENCE [LARGE SCALE GENOMIC DNA]</scope>
    <source>
        <strain evidence="3 4">DSM 45274</strain>
    </source>
</reference>